<gene>
    <name evidence="4" type="ORF">PCOR1329_LOCUS47003</name>
</gene>
<accession>A0ABN9UBC1</accession>
<evidence type="ECO:0000259" key="3">
    <source>
        <dbReference type="PROSITE" id="PS50089"/>
    </source>
</evidence>
<dbReference type="SMART" id="SM00184">
    <property type="entry name" value="RING"/>
    <property type="match status" value="1"/>
</dbReference>
<evidence type="ECO:0000313" key="4">
    <source>
        <dbReference type="EMBL" id="CAK0856675.1"/>
    </source>
</evidence>
<dbReference type="PROSITE" id="PS50089">
    <property type="entry name" value="ZF_RING_2"/>
    <property type="match status" value="1"/>
</dbReference>
<evidence type="ECO:0000256" key="2">
    <source>
        <dbReference type="SAM" id="MobiDB-lite"/>
    </source>
</evidence>
<dbReference type="Proteomes" id="UP001189429">
    <property type="component" value="Unassembled WGS sequence"/>
</dbReference>
<feature type="compositionally biased region" description="Basic and acidic residues" evidence="2">
    <location>
        <begin position="360"/>
        <end position="369"/>
    </location>
</feature>
<sequence length="462" mass="46873">MQRAFDGTRCSLLKFCSHHCLGGDAEGEVTGGDAEAPGGEEPGGASARGSVERMGDRKRRERSKQQDAVRAEYRVLAALTSGLAGHGDTKAEAEGSARLREVEARARGLGSTELAALLASLPAGGVAGDAAGLARAALQAPPPAGCSCSAVLQLLSRGGCRQLAPLRAARAGQLARCAAALARLVAAERSLRFFEATLRVLSGAESGTEGSPECSVCLEPLSPAGAAVLPCAHAFHTGCCFALLAGQGPGACPACRAPFGRADVAPVGAAEGPAPCREAELHGSKLAAVGQVLRKIQGEDPIRQSDRLRPVGRPGEARRGGPEPHGHRARQAEGEHGPTEQGGGGVPRAGRAACAPPVDGELRVGREPDASQPRAAGASRWTPTRASEPWRTRCRLSAASAAAGRRPVGCTSGASSPLAPWRRRCPGPGAGSVDACGCRWGGGGGGGPPERWCCVTPVCGDV</sequence>
<evidence type="ECO:0000256" key="1">
    <source>
        <dbReference type="PROSITE-ProRule" id="PRU00175"/>
    </source>
</evidence>
<feature type="region of interest" description="Disordered" evidence="2">
    <location>
        <begin position="31"/>
        <end position="68"/>
    </location>
</feature>
<comment type="caution">
    <text evidence="4">The sequence shown here is derived from an EMBL/GenBank/DDBJ whole genome shotgun (WGS) entry which is preliminary data.</text>
</comment>
<feature type="compositionally biased region" description="Low complexity" evidence="2">
    <location>
        <begin position="31"/>
        <end position="45"/>
    </location>
</feature>
<protein>
    <recommendedName>
        <fullName evidence="3">RING-type domain-containing protein</fullName>
    </recommendedName>
</protein>
<dbReference type="InterPro" id="IPR013083">
    <property type="entry name" value="Znf_RING/FYVE/PHD"/>
</dbReference>
<proteinExistence type="predicted"/>
<dbReference type="SUPFAM" id="SSF57850">
    <property type="entry name" value="RING/U-box"/>
    <property type="match status" value="1"/>
</dbReference>
<dbReference type="EMBL" id="CAUYUJ010015659">
    <property type="protein sequence ID" value="CAK0856675.1"/>
    <property type="molecule type" value="Genomic_DNA"/>
</dbReference>
<dbReference type="Gene3D" id="3.30.40.10">
    <property type="entry name" value="Zinc/RING finger domain, C3HC4 (zinc finger)"/>
    <property type="match status" value="1"/>
</dbReference>
<feature type="domain" description="RING-type" evidence="3">
    <location>
        <begin position="214"/>
        <end position="256"/>
    </location>
</feature>
<keyword evidence="1" id="KW-0862">Zinc</keyword>
<name>A0ABN9UBC1_9DINO</name>
<feature type="region of interest" description="Disordered" evidence="2">
    <location>
        <begin position="297"/>
        <end position="389"/>
    </location>
</feature>
<organism evidence="4 5">
    <name type="scientific">Prorocentrum cordatum</name>
    <dbReference type="NCBI Taxonomy" id="2364126"/>
    <lineage>
        <taxon>Eukaryota</taxon>
        <taxon>Sar</taxon>
        <taxon>Alveolata</taxon>
        <taxon>Dinophyceae</taxon>
        <taxon>Prorocentrales</taxon>
        <taxon>Prorocentraceae</taxon>
        <taxon>Prorocentrum</taxon>
    </lineage>
</organism>
<reference evidence="4" key="1">
    <citation type="submission" date="2023-10" db="EMBL/GenBank/DDBJ databases">
        <authorList>
            <person name="Chen Y."/>
            <person name="Shah S."/>
            <person name="Dougan E. K."/>
            <person name="Thang M."/>
            <person name="Chan C."/>
        </authorList>
    </citation>
    <scope>NUCLEOTIDE SEQUENCE [LARGE SCALE GENOMIC DNA]</scope>
</reference>
<keyword evidence="1" id="KW-0863">Zinc-finger</keyword>
<feature type="compositionally biased region" description="Low complexity" evidence="2">
    <location>
        <begin position="348"/>
        <end position="358"/>
    </location>
</feature>
<evidence type="ECO:0000313" key="5">
    <source>
        <dbReference type="Proteomes" id="UP001189429"/>
    </source>
</evidence>
<dbReference type="Pfam" id="PF13639">
    <property type="entry name" value="zf-RING_2"/>
    <property type="match status" value="1"/>
</dbReference>
<keyword evidence="1" id="KW-0479">Metal-binding</keyword>
<feature type="compositionally biased region" description="Basic and acidic residues" evidence="2">
    <location>
        <begin position="297"/>
        <end position="338"/>
    </location>
</feature>
<dbReference type="CDD" id="cd16448">
    <property type="entry name" value="RING-H2"/>
    <property type="match status" value="1"/>
</dbReference>
<keyword evidence="5" id="KW-1185">Reference proteome</keyword>
<dbReference type="InterPro" id="IPR001841">
    <property type="entry name" value="Znf_RING"/>
</dbReference>